<dbReference type="EMBL" id="CP050139">
    <property type="protein sequence ID" value="QIP36192.1"/>
    <property type="molecule type" value="Genomic_DNA"/>
</dbReference>
<dbReference type="PANTHER" id="PTHR34448:SF1">
    <property type="entry name" value="BLL6088 PROTEIN"/>
    <property type="match status" value="1"/>
</dbReference>
<dbReference type="GeneID" id="85022985"/>
<protein>
    <submittedName>
        <fullName evidence="1">Leucyl aminopeptidase</fullName>
    </submittedName>
</protein>
<dbReference type="AlphaFoldDB" id="A0A181C542"/>
<name>A0A181C542_9PROT</name>
<dbReference type="InterPro" id="IPR052170">
    <property type="entry name" value="M29_Exopeptidase"/>
</dbReference>
<proteinExistence type="predicted"/>
<dbReference type="GO" id="GO:0004177">
    <property type="term" value="F:aminopeptidase activity"/>
    <property type="evidence" value="ECO:0007669"/>
    <property type="project" value="UniProtKB-KW"/>
</dbReference>
<dbReference type="SUPFAM" id="SSF144052">
    <property type="entry name" value="Thermophilic metalloprotease-like"/>
    <property type="match status" value="1"/>
</dbReference>
<keyword evidence="2" id="KW-1185">Reference proteome</keyword>
<evidence type="ECO:0000313" key="2">
    <source>
        <dbReference type="Proteomes" id="UP000502533"/>
    </source>
</evidence>
<dbReference type="Proteomes" id="UP000502533">
    <property type="component" value="Chromosome"/>
</dbReference>
<accession>A0A181C542</accession>
<sequence>MATDIELLELFREELKLCKVSTGQVLIVLSEGTTRADYARAFLGAATLLGAEAFQINLPPRTKMGIAGEVGRTPLAGNRPAIEALKAADIVIDLVGLLFSHEQNEITASGTRMLFVHEPFDVLKKMFPTQQLRQRVEYGEALLGRARTLRVTSPHGTDVRYEMGQYPVMTEYGFTDTPGRWDHFPSGFLLSQGNDGAVNGKVVLAPGDIVVALRRYVASPITLTIERGMVTHIAGDGLDAELFRGYIESYNDPRAYAVSHIGWGLNHLARWTHLSTTRQGDSEIGVNGLAYYGNVLFSLGPNTELGGTNDTACHMDIPMRGCSLYLDDTLIVENGVVVDPAMQPA</sequence>
<dbReference type="KEGG" id="kre:GWK63_12515"/>
<organism evidence="1 2">
    <name type="scientific">Komagataeibacter rhaeticus</name>
    <dbReference type="NCBI Taxonomy" id="215221"/>
    <lineage>
        <taxon>Bacteria</taxon>
        <taxon>Pseudomonadati</taxon>
        <taxon>Pseudomonadota</taxon>
        <taxon>Alphaproteobacteria</taxon>
        <taxon>Acetobacterales</taxon>
        <taxon>Acetobacteraceae</taxon>
        <taxon>Komagataeibacter</taxon>
    </lineage>
</organism>
<dbReference type="InterPro" id="IPR058739">
    <property type="entry name" value="NicX"/>
</dbReference>
<dbReference type="PANTHER" id="PTHR34448">
    <property type="entry name" value="AMINOPEPTIDASE"/>
    <property type="match status" value="1"/>
</dbReference>
<evidence type="ECO:0000313" key="1">
    <source>
        <dbReference type="EMBL" id="QIP36192.1"/>
    </source>
</evidence>
<dbReference type="RefSeq" id="WP_007397792.1">
    <property type="nucleotide sequence ID" value="NZ_CALMTF010000025.1"/>
</dbReference>
<keyword evidence="1" id="KW-0645">Protease</keyword>
<dbReference type="Pfam" id="PF26233">
    <property type="entry name" value="NicX"/>
    <property type="match status" value="1"/>
</dbReference>
<gene>
    <name evidence="1" type="ORF">GWK63_12515</name>
</gene>
<reference evidence="1 2" key="1">
    <citation type="submission" date="2020-03" db="EMBL/GenBank/DDBJ databases">
        <title>Isolation of cellulose-producing strains, genome characterization and application of the synthesized cellulose films as an economical and sustainable material for piezoelectric sensor construction.</title>
        <authorList>
            <person name="Mangayil R.K."/>
        </authorList>
    </citation>
    <scope>NUCLEOTIDE SEQUENCE [LARGE SCALE GENOMIC DNA]</scope>
    <source>
        <strain evidence="1 2">ENS 9a1a</strain>
    </source>
</reference>
<keyword evidence="1" id="KW-0031">Aminopeptidase</keyword>
<keyword evidence="1" id="KW-0378">Hydrolase</keyword>